<dbReference type="OrthoDB" id="4945176at2"/>
<sequence length="80" mass="8577">MSESSPSPIKQIMIAAADLEQAEFERDRVALLYRDLVLQAFGAGEEPAALAEATGIPEAELLRISALVTPAGRGRETLPR</sequence>
<evidence type="ECO:0000313" key="2">
    <source>
        <dbReference type="Proteomes" id="UP000295411"/>
    </source>
</evidence>
<reference evidence="1 2" key="1">
    <citation type="submission" date="2019-03" db="EMBL/GenBank/DDBJ databases">
        <title>Arthrobacter sp. nov., an bacterium isolated from biocrust in Mu Us Desert.</title>
        <authorList>
            <person name="Lixiong L."/>
        </authorList>
    </citation>
    <scope>NUCLEOTIDE SEQUENCE [LARGE SCALE GENOMIC DNA]</scope>
    <source>
        <strain evidence="1 2">SLN-3</strain>
    </source>
</reference>
<keyword evidence="2" id="KW-1185">Reference proteome</keyword>
<name>A0A4R5TZM8_9MICC</name>
<gene>
    <name evidence="1" type="ORF">E2F48_05880</name>
</gene>
<evidence type="ECO:0000313" key="1">
    <source>
        <dbReference type="EMBL" id="TDK26710.1"/>
    </source>
</evidence>
<dbReference type="Proteomes" id="UP000295411">
    <property type="component" value="Unassembled WGS sequence"/>
</dbReference>
<accession>A0A4R5TZM8</accession>
<organism evidence="1 2">
    <name type="scientific">Arthrobacter crusticola</name>
    <dbReference type="NCBI Taxonomy" id="2547960"/>
    <lineage>
        <taxon>Bacteria</taxon>
        <taxon>Bacillati</taxon>
        <taxon>Actinomycetota</taxon>
        <taxon>Actinomycetes</taxon>
        <taxon>Micrococcales</taxon>
        <taxon>Micrococcaceae</taxon>
        <taxon>Arthrobacter</taxon>
    </lineage>
</organism>
<proteinExistence type="predicted"/>
<comment type="caution">
    <text evidence="1">The sequence shown here is derived from an EMBL/GenBank/DDBJ whole genome shotgun (WGS) entry which is preliminary data.</text>
</comment>
<dbReference type="EMBL" id="SMTK01000002">
    <property type="protein sequence ID" value="TDK26710.1"/>
    <property type="molecule type" value="Genomic_DNA"/>
</dbReference>
<protein>
    <submittedName>
        <fullName evidence="1">Uncharacterized protein</fullName>
    </submittedName>
</protein>
<dbReference type="AlphaFoldDB" id="A0A4R5TZM8"/>
<dbReference type="RefSeq" id="WP_133403069.1">
    <property type="nucleotide sequence ID" value="NZ_SMTK01000002.1"/>
</dbReference>